<accession>A0A2P4XJI5</accession>
<evidence type="ECO:0000256" key="1">
    <source>
        <dbReference type="SAM" id="Phobius"/>
    </source>
</evidence>
<keyword evidence="1" id="KW-0812">Transmembrane</keyword>
<evidence type="ECO:0000313" key="2">
    <source>
        <dbReference type="EMBL" id="POM65721.1"/>
    </source>
</evidence>
<dbReference type="Proteomes" id="UP000237271">
    <property type="component" value="Unassembled WGS sequence"/>
</dbReference>
<keyword evidence="3" id="KW-1185">Reference proteome</keyword>
<keyword evidence="1" id="KW-0472">Membrane</keyword>
<keyword evidence="1" id="KW-1133">Transmembrane helix</keyword>
<dbReference type="EMBL" id="NCKW01009961">
    <property type="protein sequence ID" value="POM65721.1"/>
    <property type="molecule type" value="Genomic_DNA"/>
</dbReference>
<reference evidence="2 3" key="1">
    <citation type="journal article" date="2017" name="Genome Biol. Evol.">
        <title>Phytophthora megakarya and P. palmivora, closely related causal agents of cacao black pod rot, underwent increases in genome sizes and gene numbers by different mechanisms.</title>
        <authorList>
            <person name="Ali S.S."/>
            <person name="Shao J."/>
            <person name="Lary D.J."/>
            <person name="Kronmiller B."/>
            <person name="Shen D."/>
            <person name="Strem M.D."/>
            <person name="Amoako-Attah I."/>
            <person name="Akrofi A.Y."/>
            <person name="Begoude B.A."/>
            <person name="Ten Hoopen G.M."/>
            <person name="Coulibaly K."/>
            <person name="Kebe B.I."/>
            <person name="Melnick R.L."/>
            <person name="Guiltinan M.J."/>
            <person name="Tyler B.M."/>
            <person name="Meinhardt L.W."/>
            <person name="Bailey B.A."/>
        </authorList>
    </citation>
    <scope>NUCLEOTIDE SEQUENCE [LARGE SCALE GENOMIC DNA]</scope>
    <source>
        <strain evidence="3">sbr112.9</strain>
    </source>
</reference>
<dbReference type="AlphaFoldDB" id="A0A2P4XJI5"/>
<sequence>MAATGWEVYDQHHSGGLQLEKAVDLYRGSWGITRSAAAYASSPLGMFFYFISKKRWYHIAKESEVYRIKCMPSVAAAQHVKQLEALAKDPTKKVQSLEVLIEKLTKTRSISRNTTHRGSAGCAVAVRPHGWA</sequence>
<comment type="caution">
    <text evidence="2">The sequence shown here is derived from an EMBL/GenBank/DDBJ whole genome shotgun (WGS) entry which is preliminary data.</text>
</comment>
<evidence type="ECO:0000313" key="3">
    <source>
        <dbReference type="Proteomes" id="UP000237271"/>
    </source>
</evidence>
<gene>
    <name evidence="2" type="ORF">PHPALM_18525</name>
</gene>
<dbReference type="OrthoDB" id="125160at2759"/>
<organism evidence="2 3">
    <name type="scientific">Phytophthora palmivora</name>
    <dbReference type="NCBI Taxonomy" id="4796"/>
    <lineage>
        <taxon>Eukaryota</taxon>
        <taxon>Sar</taxon>
        <taxon>Stramenopiles</taxon>
        <taxon>Oomycota</taxon>
        <taxon>Peronosporomycetes</taxon>
        <taxon>Peronosporales</taxon>
        <taxon>Peronosporaceae</taxon>
        <taxon>Phytophthora</taxon>
    </lineage>
</organism>
<protein>
    <submittedName>
        <fullName evidence="2">Uncharacterized protein</fullName>
    </submittedName>
</protein>
<proteinExistence type="predicted"/>
<feature type="transmembrane region" description="Helical" evidence="1">
    <location>
        <begin position="32"/>
        <end position="51"/>
    </location>
</feature>
<name>A0A2P4XJI5_9STRA</name>